<feature type="region of interest" description="Disordered" evidence="1">
    <location>
        <begin position="796"/>
        <end position="848"/>
    </location>
</feature>
<sequence>MSLGRFWRRWRGHGGRLVLTLVLLPVLGGLLGALMLAARLAAGPLDVSWVVHRLQPFVLSRETEGGPPAALLEVGTVAISWDGLWRGRDAGLEISARRLIVRRPSGEVLDLLASADAALATGRLLSATIAPRSVRLRDLTLRLRRDPGGSVALDLPGVSRGAGAGGPGVAIDSCRVLTLRSGTVLLRDQASGKVLRAEGLEASLLRRPGGGVVGRLAGGLMLGSGRLRLRAAGGGVAEPDAVSAGAAHDTVWQLHVDSAAPGRLAAMLPLPPVLAGLSVPLALEARVRLGVGPDAMPVPRALDAALAIGAGTVATPDDVLSVRSGTVLLSARRDQMGGVGGAVEAAAIRFGSSDAPGPELRLSGGGTLDRLDAPRIVRSRWDAAIPRIGFDLLPRYWPHGVAEGARRWVTENITEGEAQGLRVSVGLDSHAGLGGLRPVAPSGGFDARGLTLWWLRPIAPMRNLDARLDLQGEDSLMVSNGTAREGVPRGGGSDTDPERPPIRVSGASMRIDGLTRPEQEAEVRAHLSGGVADVIALLSHPRLHLLSRHPLSFRDPSGHAEIDLAVGLPLKADIPAEAVRADTKARLSDVHLGDVAVHRDLDDGALALHATTDGLQLEGTARFGGLPTVLSYRMDFHAGPPDQSVESAEVRATVDDAAMQAEGLDPDGSHMRGHGVLSVGYDHRRSGDATVDLRLDMRDALLVTPIWFKPDGVPARLSARIGLRDGKLDSIDDIRAEGPDLAIRARAQVSRGAARQLVVAQFRLGGTQGIGRVEIPHRKADPVRIDVHGPMLDLSMLTGDRPAPALQPRRLAGDRDEGRKGAPASRRGRQRPAPLVERTEGAPPQPWTADVRFGQVRLGAGRSFSGVAGHLEDDGTNLARGHLVAAGPTRIEMFLRPDRQGGRRLDAHADDLGALLRGLSVTELVAGGDARLSAHLDERGPGFPMDGTAEVGPFTVLKAPKAARIARNLSIYGWLGAKPSPQLGVDRVSLPFRLRDEVLTLHDGVAHSAALGVTAGGTIDLQRRTLDLKGTVVPAWAVNQLPGRLPLVGHLFSPERGGGLFAAVVTLKGPFDDPALRVNPFSLLAPGILRRLFQ</sequence>
<keyword evidence="3" id="KW-1185">Reference proteome</keyword>
<dbReference type="EMBL" id="JAMZEJ010000005">
    <property type="protein sequence ID" value="MCQ8241097.1"/>
    <property type="molecule type" value="Genomic_DNA"/>
</dbReference>
<dbReference type="RefSeq" id="WP_422919839.1">
    <property type="nucleotide sequence ID" value="NZ_JAMZEJ010000005.1"/>
</dbReference>
<accession>A0ABT1VXM5</accession>
<evidence type="ECO:0000313" key="3">
    <source>
        <dbReference type="Proteomes" id="UP001524547"/>
    </source>
</evidence>
<name>A0ABT1VXM5_9PROT</name>
<evidence type="ECO:0000313" key="2">
    <source>
        <dbReference type="EMBL" id="MCQ8241097.1"/>
    </source>
</evidence>
<comment type="caution">
    <text evidence="2">The sequence shown here is derived from an EMBL/GenBank/DDBJ whole genome shotgun (WGS) entry which is preliminary data.</text>
</comment>
<protein>
    <submittedName>
        <fullName evidence="2">AsmA-like C-terminal region-containing protein</fullName>
    </submittedName>
</protein>
<organism evidence="2 3">
    <name type="scientific">Rhizosaccharibacter radicis</name>
    <dbReference type="NCBI Taxonomy" id="2782605"/>
    <lineage>
        <taxon>Bacteria</taxon>
        <taxon>Pseudomonadati</taxon>
        <taxon>Pseudomonadota</taxon>
        <taxon>Alphaproteobacteria</taxon>
        <taxon>Acetobacterales</taxon>
        <taxon>Acetobacteraceae</taxon>
        <taxon>Rhizosaccharibacter</taxon>
    </lineage>
</organism>
<reference evidence="2 3" key="1">
    <citation type="submission" date="2022-06" db="EMBL/GenBank/DDBJ databases">
        <title>Rhizosaccharibacter gen. nov. sp. nov. KSS12, endophytic bacteria isolated from sugarcane.</title>
        <authorList>
            <person name="Pitiwittayakul N."/>
        </authorList>
    </citation>
    <scope>NUCLEOTIDE SEQUENCE [LARGE SCALE GENOMIC DNA]</scope>
    <source>
        <strain evidence="2 3">KSS12</strain>
    </source>
</reference>
<proteinExistence type="predicted"/>
<feature type="compositionally biased region" description="Basic and acidic residues" evidence="1">
    <location>
        <begin position="811"/>
        <end position="820"/>
    </location>
</feature>
<gene>
    <name evidence="2" type="ORF">NFI88_09625</name>
</gene>
<feature type="region of interest" description="Disordered" evidence="1">
    <location>
        <begin position="479"/>
        <end position="504"/>
    </location>
</feature>
<dbReference type="Proteomes" id="UP001524547">
    <property type="component" value="Unassembled WGS sequence"/>
</dbReference>
<evidence type="ECO:0000256" key="1">
    <source>
        <dbReference type="SAM" id="MobiDB-lite"/>
    </source>
</evidence>